<accession>A0A4Y9Y8Q2</accession>
<organism evidence="2 3">
    <name type="scientific">Rhodofomes roseus</name>
    <dbReference type="NCBI Taxonomy" id="34475"/>
    <lineage>
        <taxon>Eukaryota</taxon>
        <taxon>Fungi</taxon>
        <taxon>Dikarya</taxon>
        <taxon>Basidiomycota</taxon>
        <taxon>Agaricomycotina</taxon>
        <taxon>Agaricomycetes</taxon>
        <taxon>Polyporales</taxon>
        <taxon>Rhodofomes</taxon>
    </lineage>
</organism>
<name>A0A4Y9Y8Q2_9APHY</name>
<protein>
    <submittedName>
        <fullName evidence="2">Uncharacterized protein</fullName>
    </submittedName>
</protein>
<dbReference type="EMBL" id="SEKV01000331">
    <property type="protein sequence ID" value="TFY58916.1"/>
    <property type="molecule type" value="Genomic_DNA"/>
</dbReference>
<dbReference type="AlphaFoldDB" id="A0A4Y9Y8Q2"/>
<proteinExistence type="predicted"/>
<evidence type="ECO:0000313" key="3">
    <source>
        <dbReference type="Proteomes" id="UP000298390"/>
    </source>
</evidence>
<evidence type="ECO:0000256" key="1">
    <source>
        <dbReference type="SAM" id="MobiDB-lite"/>
    </source>
</evidence>
<evidence type="ECO:0000313" key="2">
    <source>
        <dbReference type="EMBL" id="TFY58916.1"/>
    </source>
</evidence>
<feature type="region of interest" description="Disordered" evidence="1">
    <location>
        <begin position="127"/>
        <end position="147"/>
    </location>
</feature>
<sequence length="147" mass="16551">MSSRSNIPDGALQCLLHSQNIDAQDIEQENEEEVESLLAGLQDINVPSRLQPETSMDTGAGTYQLLNVELHAVKKQRLDSSIMKKHLKKASEQVVVENTLQEYRRYWDQFTAFCTQMGFINGAEESDVEERGFRLSKPSGSEGLMSE</sequence>
<gene>
    <name evidence="2" type="ORF">EVJ58_g6116</name>
</gene>
<dbReference type="Proteomes" id="UP000298390">
    <property type="component" value="Unassembled WGS sequence"/>
</dbReference>
<comment type="caution">
    <text evidence="2">The sequence shown here is derived from an EMBL/GenBank/DDBJ whole genome shotgun (WGS) entry which is preliminary data.</text>
</comment>
<reference evidence="2 3" key="1">
    <citation type="submission" date="2019-01" db="EMBL/GenBank/DDBJ databases">
        <title>Genome sequencing of the rare red list fungi Fomitopsis rosea.</title>
        <authorList>
            <person name="Buettner E."/>
            <person name="Kellner H."/>
        </authorList>
    </citation>
    <scope>NUCLEOTIDE SEQUENCE [LARGE SCALE GENOMIC DNA]</scope>
    <source>
        <strain evidence="2 3">DSM 105464</strain>
    </source>
</reference>